<dbReference type="Gene3D" id="1.25.40.10">
    <property type="entry name" value="Tetratricopeptide repeat domain"/>
    <property type="match status" value="1"/>
</dbReference>
<dbReference type="NCBIfam" id="TIGR00756">
    <property type="entry name" value="PPR"/>
    <property type="match status" value="1"/>
</dbReference>
<feature type="repeat" description="PPR" evidence="2">
    <location>
        <begin position="423"/>
        <end position="457"/>
    </location>
</feature>
<evidence type="ECO:0000313" key="4">
    <source>
        <dbReference type="Proteomes" id="UP000308652"/>
    </source>
</evidence>
<dbReference type="InterPro" id="IPR051222">
    <property type="entry name" value="PPR/CCM1_RNA-binding"/>
</dbReference>
<evidence type="ECO:0008006" key="5">
    <source>
        <dbReference type="Google" id="ProtNLM"/>
    </source>
</evidence>
<dbReference type="InterPro" id="IPR011990">
    <property type="entry name" value="TPR-like_helical_dom_sf"/>
</dbReference>
<name>A0A5C3LUU1_9AGAR</name>
<protein>
    <recommendedName>
        <fullName evidence="5">Pentacotripeptide-repeat region of PRORP domain-containing protein</fullName>
    </recommendedName>
</protein>
<dbReference type="OrthoDB" id="185373at2759"/>
<organism evidence="3 4">
    <name type="scientific">Crucibulum laeve</name>
    <dbReference type="NCBI Taxonomy" id="68775"/>
    <lineage>
        <taxon>Eukaryota</taxon>
        <taxon>Fungi</taxon>
        <taxon>Dikarya</taxon>
        <taxon>Basidiomycota</taxon>
        <taxon>Agaricomycotina</taxon>
        <taxon>Agaricomycetes</taxon>
        <taxon>Agaricomycetidae</taxon>
        <taxon>Agaricales</taxon>
        <taxon>Agaricineae</taxon>
        <taxon>Nidulariaceae</taxon>
        <taxon>Crucibulum</taxon>
    </lineage>
</organism>
<keyword evidence="4" id="KW-1185">Reference proteome</keyword>
<dbReference type="PANTHER" id="PTHR47942">
    <property type="entry name" value="TETRATRICOPEPTIDE REPEAT (TPR)-LIKE SUPERFAMILY PROTEIN-RELATED"/>
    <property type="match status" value="1"/>
</dbReference>
<proteinExistence type="predicted"/>
<dbReference type="Proteomes" id="UP000308652">
    <property type="component" value="Unassembled WGS sequence"/>
</dbReference>
<keyword evidence="1" id="KW-0677">Repeat</keyword>
<dbReference type="STRING" id="68775.A0A5C3LUU1"/>
<gene>
    <name evidence="3" type="ORF">BDQ12DRAFT_654227</name>
</gene>
<evidence type="ECO:0000256" key="1">
    <source>
        <dbReference type="ARBA" id="ARBA00022737"/>
    </source>
</evidence>
<reference evidence="3 4" key="1">
    <citation type="journal article" date="2019" name="Nat. Ecol. Evol.">
        <title>Megaphylogeny resolves global patterns of mushroom evolution.</title>
        <authorList>
            <person name="Varga T."/>
            <person name="Krizsan K."/>
            <person name="Foldi C."/>
            <person name="Dima B."/>
            <person name="Sanchez-Garcia M."/>
            <person name="Sanchez-Ramirez S."/>
            <person name="Szollosi G.J."/>
            <person name="Szarkandi J.G."/>
            <person name="Papp V."/>
            <person name="Albert L."/>
            <person name="Andreopoulos W."/>
            <person name="Angelini C."/>
            <person name="Antonin V."/>
            <person name="Barry K.W."/>
            <person name="Bougher N.L."/>
            <person name="Buchanan P."/>
            <person name="Buyck B."/>
            <person name="Bense V."/>
            <person name="Catcheside P."/>
            <person name="Chovatia M."/>
            <person name="Cooper J."/>
            <person name="Damon W."/>
            <person name="Desjardin D."/>
            <person name="Finy P."/>
            <person name="Geml J."/>
            <person name="Haridas S."/>
            <person name="Hughes K."/>
            <person name="Justo A."/>
            <person name="Karasinski D."/>
            <person name="Kautmanova I."/>
            <person name="Kiss B."/>
            <person name="Kocsube S."/>
            <person name="Kotiranta H."/>
            <person name="LaButti K.M."/>
            <person name="Lechner B.E."/>
            <person name="Liimatainen K."/>
            <person name="Lipzen A."/>
            <person name="Lukacs Z."/>
            <person name="Mihaltcheva S."/>
            <person name="Morgado L.N."/>
            <person name="Niskanen T."/>
            <person name="Noordeloos M.E."/>
            <person name="Ohm R.A."/>
            <person name="Ortiz-Santana B."/>
            <person name="Ovrebo C."/>
            <person name="Racz N."/>
            <person name="Riley R."/>
            <person name="Savchenko A."/>
            <person name="Shiryaev A."/>
            <person name="Soop K."/>
            <person name="Spirin V."/>
            <person name="Szebenyi C."/>
            <person name="Tomsovsky M."/>
            <person name="Tulloss R.E."/>
            <person name="Uehling J."/>
            <person name="Grigoriev I.V."/>
            <person name="Vagvolgyi C."/>
            <person name="Papp T."/>
            <person name="Martin F.M."/>
            <person name="Miettinen O."/>
            <person name="Hibbett D.S."/>
            <person name="Nagy L.G."/>
        </authorList>
    </citation>
    <scope>NUCLEOTIDE SEQUENCE [LARGE SCALE GENOMIC DNA]</scope>
    <source>
        <strain evidence="3 4">CBS 166.37</strain>
    </source>
</reference>
<dbReference type="AlphaFoldDB" id="A0A5C3LUU1"/>
<dbReference type="InterPro" id="IPR002885">
    <property type="entry name" value="PPR_rpt"/>
</dbReference>
<evidence type="ECO:0000256" key="2">
    <source>
        <dbReference type="PROSITE-ProRule" id="PRU00708"/>
    </source>
</evidence>
<evidence type="ECO:0000313" key="3">
    <source>
        <dbReference type="EMBL" id="TFK36525.1"/>
    </source>
</evidence>
<dbReference type="EMBL" id="ML213613">
    <property type="protein sequence ID" value="TFK36525.1"/>
    <property type="molecule type" value="Genomic_DNA"/>
</dbReference>
<sequence length="796" mass="89417">MLNTVLRHARNVNTSHQRVFSSSARLASSRPLRTTRYISLFHEETREPIWRLLDALHSTSQSLDLVKVLQNAKVSQEEFNHWSMVLYEHDIATALAKLKPTSVSTDPHSTPRMDIATALKKLKGRAMLPKEESEPIPIPPHIPAWVILYLAGFKVRTPTHANGPLMHLVSIYFDSLPPALQGPFLILTMLQVARFNLAAHMRPLVDKFLTIPLDDPALQFNLMLQAMACKPTSSTENAEGVVSLLKAMKARQLKLTSKTYDGLLHDRFVAVQLTRYLQSRMIKEGHVPTASQLESYLRIFAKDGAIHDARKYLDAIHTLSAEAIEKGSSDAQERAYRANTVLLANHNDRTSAFEFLRELYAPPEELNTEVSSHLRLPKRPQLAAKSKTDVYITTATFAVMARDHSISSDRLIETFEKMTVRTNIVTYTILIRGLLQRKKFQEALFFWRKFRDTGLLMDKQMLTVGLQVLTRAKKPHQAIMLLEAFAGPRKGGEDVFQLHDPIQLTTVSINEFLVALVRLRRPDLVFKLWDHMGELYGVYPDADTLSILLQAARVAYRLDDTLSGAIATLGLKNPFRKQRKNMSTRDDILQSIADVIGQPDHAQPKRYVSGIWNGLPPINAACKVFQQAIFGNDHDKKLPNVKSPADAVRTSLDADPMLALPSFRPTKFEFVPPPDLLTLSGKSRHPNVVVTDNNCFNYIVLLGLGSRATEIPLTLAWMRALDIQPSGSTLAAALVFWAEVSLQAPLVEAWSGGAQKSEFIKLADWVREWVGEPRAPTGKTLLKWRGIVKNMRQSDG</sequence>
<dbReference type="PROSITE" id="PS51375">
    <property type="entry name" value="PPR"/>
    <property type="match status" value="1"/>
</dbReference>
<accession>A0A5C3LUU1</accession>
<dbReference type="PANTHER" id="PTHR47942:SF78">
    <property type="entry name" value="PENTATRICOPEPTIDE REPEAT PROTEIN (AFU_ORTHOLOGUE AFUA_4G07240)"/>
    <property type="match status" value="1"/>
</dbReference>